<reference evidence="2" key="1">
    <citation type="submission" date="2018-03" db="EMBL/GenBank/DDBJ databases">
        <title>Gramella fulva sp. nov., isolated from a dry surface of tidal flat.</title>
        <authorList>
            <person name="Hwang S.H."/>
            <person name="Hwang W.M."/>
            <person name="Kang K."/>
            <person name="Ahn T.-Y."/>
        </authorList>
    </citation>
    <scope>NUCLEOTIDE SEQUENCE [LARGE SCALE GENOMIC DNA]</scope>
    <source>
        <strain evidence="2">SH35</strain>
    </source>
</reference>
<evidence type="ECO:0008006" key="3">
    <source>
        <dbReference type="Google" id="ProtNLM"/>
    </source>
</evidence>
<dbReference type="KEGG" id="grs:C7S20_08350"/>
<keyword evidence="2" id="KW-1185">Reference proteome</keyword>
<dbReference type="RefSeq" id="WP_107012052.1">
    <property type="nucleotide sequence ID" value="NZ_CP028136.1"/>
</dbReference>
<name>A0A2R3Z4W3_9FLAO</name>
<dbReference type="EMBL" id="CP028136">
    <property type="protein sequence ID" value="AVR45274.1"/>
    <property type="molecule type" value="Genomic_DNA"/>
</dbReference>
<protein>
    <recommendedName>
        <fullName evidence="3">Glycosyl transferase family 1 domain-containing protein</fullName>
    </recommendedName>
</protein>
<accession>A0A2R3Z4W3</accession>
<dbReference type="AlphaFoldDB" id="A0A2R3Z4W3"/>
<gene>
    <name evidence="1" type="ORF">C7S20_08350</name>
</gene>
<sequence>MIKNKIIFICGSLEPGKDGVGDYTRRLGGELIRQDHQIQILGLFDKEVKSAGIEIQCDAGVAIKCLRIPLKYPASSRYSLAKAFIDEYNPKCLSLQFVSYSFHKRGLPFGLAENLKSFGKNLKWHLMFHELWIGHNFSDGINDYLIGYIQKNIIKKIIFQLSPIVVHTTTKYYQSILSQNNIQAQVLPVFSNLGRGKGNNKILFNYLPDQIRDNRDSFLWCCLFGRIGSITESVEKSLKQLKTISSMVGKKLCIIHVGINSKKNSFSDFLKTEDIDFFELGFRAEEEIVMLFSKCDIGLTTYSISLASKSGSISAMLYNDLPVCVLNQGCTSQETPFLKHVNNLELNSFLNQKRDFFKNFSAEASAKNLSKELNIKS</sequence>
<dbReference type="Proteomes" id="UP000241507">
    <property type="component" value="Chromosome"/>
</dbReference>
<dbReference type="OrthoDB" id="1100436at2"/>
<evidence type="ECO:0000313" key="1">
    <source>
        <dbReference type="EMBL" id="AVR45274.1"/>
    </source>
</evidence>
<organism evidence="1 2">
    <name type="scientific">Christiangramia fulva</name>
    <dbReference type="NCBI Taxonomy" id="2126553"/>
    <lineage>
        <taxon>Bacteria</taxon>
        <taxon>Pseudomonadati</taxon>
        <taxon>Bacteroidota</taxon>
        <taxon>Flavobacteriia</taxon>
        <taxon>Flavobacteriales</taxon>
        <taxon>Flavobacteriaceae</taxon>
        <taxon>Christiangramia</taxon>
    </lineage>
</organism>
<proteinExistence type="predicted"/>
<evidence type="ECO:0000313" key="2">
    <source>
        <dbReference type="Proteomes" id="UP000241507"/>
    </source>
</evidence>